<evidence type="ECO:0000313" key="1">
    <source>
        <dbReference type="EMBL" id="EFK96257.1"/>
    </source>
</evidence>
<dbReference type="EMBL" id="ADZX01000527">
    <property type="protein sequence ID" value="EFK96257.1"/>
    <property type="molecule type" value="Genomic_DNA"/>
</dbReference>
<accession>D9PJK4</accession>
<reference evidence="1" key="1">
    <citation type="submission" date="2010-07" db="EMBL/GenBank/DDBJ databases">
        <authorList>
            <consortium name="CONSOLIDER consortium CSD2007-00005"/>
            <person name="Guazzaroni M.-E."/>
            <person name="Richter M."/>
            <person name="Garcia-Salamanca A."/>
            <person name="Yarza P."/>
            <person name="Ferrer M."/>
        </authorList>
    </citation>
    <scope>NUCLEOTIDE SEQUENCE</scope>
</reference>
<organism evidence="1">
    <name type="scientific">sediment metagenome</name>
    <dbReference type="NCBI Taxonomy" id="749907"/>
    <lineage>
        <taxon>unclassified sequences</taxon>
        <taxon>metagenomes</taxon>
        <taxon>ecological metagenomes</taxon>
    </lineage>
</organism>
<protein>
    <submittedName>
        <fullName evidence="1">Uncharacterized protein</fullName>
    </submittedName>
</protein>
<gene>
    <name evidence="1" type="ORF">LDC_1715</name>
</gene>
<dbReference type="AlphaFoldDB" id="D9PJK4"/>
<name>D9PJK4_9ZZZZ</name>
<sequence>MKLLGHVYVAVKAFPQKNHELLAFGAILPETVFYTKNPVLTFEQIHEGGPGLFWRILAQDVKEKDPVDIDKTAQLLEVFYNKLKPKAEDFLSTVVSSTRERILKVINLN</sequence>
<reference evidence="1" key="2">
    <citation type="journal article" date="2011" name="Microb. Ecol.">
        <title>Taxonomic and Functional Metagenomic Profiling of the Microbial Community in the Anoxic Sediment of a Sub-saline Shallow Lake (Laguna de Carrizo, Central Spain).</title>
        <authorList>
            <person name="Ferrer M."/>
            <person name="Guazzaroni M.E."/>
            <person name="Richter M."/>
            <person name="Garcia-Salamanca A."/>
            <person name="Yarza P."/>
            <person name="Suarez-Suarez A."/>
            <person name="Solano J."/>
            <person name="Alcaide M."/>
            <person name="van Dillewijn P."/>
            <person name="Molina-Henares M.A."/>
            <person name="Lopez-Cortes N."/>
            <person name="Al-Ramahi Y."/>
            <person name="Guerrero C."/>
            <person name="Acosta A."/>
            <person name="de Eugenio L.I."/>
            <person name="Martinez V."/>
            <person name="Marques S."/>
            <person name="Rojo F."/>
            <person name="Santero E."/>
            <person name="Genilloud O."/>
            <person name="Perez-Perez J."/>
            <person name="Rossello-Mora R."/>
            <person name="Ramos J.L."/>
        </authorList>
    </citation>
    <scope>NUCLEOTIDE SEQUENCE</scope>
</reference>
<comment type="caution">
    <text evidence="1">The sequence shown here is derived from an EMBL/GenBank/DDBJ whole genome shotgun (WGS) entry which is preliminary data.</text>
</comment>
<proteinExistence type="predicted"/>